<dbReference type="EMBL" id="KN413565">
    <property type="protein sequence ID" value="KHG19634.1"/>
    <property type="molecule type" value="Genomic_DNA"/>
</dbReference>
<feature type="transmembrane region" description="Helical" evidence="9">
    <location>
        <begin position="479"/>
        <end position="498"/>
    </location>
</feature>
<evidence type="ECO:0000313" key="12">
    <source>
        <dbReference type="Proteomes" id="UP000032142"/>
    </source>
</evidence>
<evidence type="ECO:0000256" key="5">
    <source>
        <dbReference type="ARBA" id="ARBA00023010"/>
    </source>
</evidence>
<proteinExistence type="predicted"/>
<feature type="compositionally biased region" description="Gly residues" evidence="8">
    <location>
        <begin position="1081"/>
        <end position="1090"/>
    </location>
</feature>
<evidence type="ECO:0000256" key="7">
    <source>
        <dbReference type="ARBA" id="ARBA00023242"/>
    </source>
</evidence>
<dbReference type="GO" id="GO:0006406">
    <property type="term" value="P:mRNA export from nucleus"/>
    <property type="evidence" value="ECO:0007669"/>
    <property type="project" value="TreeGrafter"/>
</dbReference>
<dbReference type="SMART" id="SM01205">
    <property type="entry name" value="FKS1_dom1"/>
    <property type="match status" value="1"/>
</dbReference>
<feature type="transmembrane region" description="Helical" evidence="9">
    <location>
        <begin position="504"/>
        <end position="524"/>
    </location>
</feature>
<dbReference type="Pfam" id="PF14288">
    <property type="entry name" value="FKS1_dom1"/>
    <property type="match status" value="1"/>
</dbReference>
<feature type="domain" description="1,3-beta-glucan synthase component FKS1-like" evidence="10">
    <location>
        <begin position="143"/>
        <end position="259"/>
    </location>
</feature>
<keyword evidence="9" id="KW-1133">Transmembrane helix</keyword>
<evidence type="ECO:0000256" key="1">
    <source>
        <dbReference type="ARBA" id="ARBA00004567"/>
    </source>
</evidence>
<dbReference type="PANTHER" id="PTHR13003">
    <property type="entry name" value="NUP107-RELATED"/>
    <property type="match status" value="1"/>
</dbReference>
<comment type="subcellular location">
    <subcellularLocation>
        <location evidence="1">Nucleus</location>
        <location evidence="1">Nuclear pore complex</location>
    </subcellularLocation>
</comment>
<gene>
    <name evidence="11" type="ORF">F383_02617</name>
</gene>
<dbReference type="GO" id="GO:0017056">
    <property type="term" value="F:structural constituent of nuclear pore"/>
    <property type="evidence" value="ECO:0007669"/>
    <property type="project" value="InterPro"/>
</dbReference>
<feature type="transmembrane region" description="Helical" evidence="9">
    <location>
        <begin position="285"/>
        <end position="304"/>
    </location>
</feature>
<reference evidence="12" key="1">
    <citation type="submission" date="2014-09" db="EMBL/GenBank/DDBJ databases">
        <authorList>
            <person name="Mudge J."/>
            <person name="Ramaraj T."/>
            <person name="Lindquist I.E."/>
            <person name="Bharti A.K."/>
            <person name="Sundararajan A."/>
            <person name="Cameron C.T."/>
            <person name="Woodward J.E."/>
            <person name="May G.D."/>
            <person name="Brubaker C."/>
            <person name="Broadhvest J."/>
            <person name="Wilkins T.A."/>
        </authorList>
    </citation>
    <scope>NUCLEOTIDE SEQUENCE</scope>
    <source>
        <strain evidence="12">cv. AKA8401</strain>
    </source>
</reference>
<keyword evidence="5" id="KW-0811">Translocation</keyword>
<feature type="region of interest" description="Disordered" evidence="8">
    <location>
        <begin position="1075"/>
        <end position="1104"/>
    </location>
</feature>
<dbReference type="Gene3D" id="1.10.3450.20">
    <property type="match status" value="1"/>
</dbReference>
<evidence type="ECO:0000256" key="3">
    <source>
        <dbReference type="ARBA" id="ARBA00022816"/>
    </source>
</evidence>
<dbReference type="InterPro" id="IPR026899">
    <property type="entry name" value="FKS1-like_dom1"/>
</dbReference>
<sequence length="1381" mass="159769">MSRPCNRLSLEGGYNIIPVHNLDANHPCVRYPEVRAILLSLRALGNLREPPYHTWHSSSMDLLDWLGLFFGFQHDNVKNQREHLVLHLANAHMRLSLPPVDNNGTFQAIVLREFRRKLLENYTNWCSYLGKASNVDSLESDTRRELLYVGLYLLIWGESANLRFMPECICYIFHHMAMELNRILEDYIDEETGRPWIPSISGEKAFLNRVVKPIYDMIKAEVAKSKNGTALHDTWRNYDDFNEYFWSKSCFYTLNWPLDFNSKFTSERKTGFVERRTFWNVYRSFDRLWVMLFLFLHVMVILAWEEKKYPWLALDNKDVKVRVLSLFITWSGMRLFHALLEPAMEFSRGSRQTSRLVLGKVLRILVAAAWTGAFVFCYTRIWEQRNHDKHRSNEANQRVTFFLGLAFLYGLPELVELVLLFLPRIWLNSKVFDPLSWWFHGDCYIGQGLREGVVDRIKYVLFWVVVLEHEWDWQAIFSVSNKFIIGLLWLPVVFVYLADTQIWYSIYSPFVGAAMGLLQMLGEIRNIEQLRWRFRFFATAIQFNLMPQEEIKISGGSLREKLCEAFHQLKVRCGLQLPFKMVELESNQVKANKFALIWNEIVTTFREEDIISDQELKYAPIVKPIMDVDMETSPSYFDPQDHSAREKFRRYGKRYSNSSISPRQESGISKFNEAKLLYEGQIIHSPTNAALLLENIKQEAESFDTDYFEETPAMERLASKRRPSSDGHRTAEIDNGVDSIRRLGSHALKASKIEDDLLADNGDATFASFASLLDSAFHGVMPIPDLILQFERICRNVSESIRYESNVRHRVVEDKLRRQKAQLLLDEAATWSLLAHSEACQFVANDHTAQLCLRIVQWLEELASKALDLENKVRGSHVGTYLPNSGIWYHTQRFLKKGASAANTIHHLDFDAPTREHAHQLPDDKKQDESLLEDVWTLLRAGRLEEACELCRSAGQPWRSATIWPFGGLDLFPSTEALMKNGKNRSLQAIELESGIGHQWRLWKWASYCASERIFEQNGGKYEIAVYAAQCSNLKRMLPICTDWETACWAMAKSWLEIQVDLELARSQPGRMEQLKSYGDGIDGSPGGIDGTSQPSPGPESWPLQVLNQQPRDLSALLQKLHSGEMVHEAVTRGCKEQQRQIEMNLMLGNIPLLLELIWSWIAPSEDDQNISRPRDPQMIRFGAHVVLVLRYLLAEEIKDTFREKLMTVGDRILHMYSLFLFSKHHEELVGIYASQLASHRCIDLFVHMMELRLNSRLLSRSRETKAGKFDETSDVVEQHRLQSLQKALVVQWLCFTPPSTITDVKDISAKLLMRALIHREFALISMWRVPAMPIGAHELLSFLAEPLKQLSETPDTFEDFVSENLKEGKKPMAYFLGGTY</sequence>
<dbReference type="PANTHER" id="PTHR13003:SF2">
    <property type="entry name" value="NUCLEAR PORE COMPLEX PROTEIN NUP107"/>
    <property type="match status" value="1"/>
</dbReference>
<keyword evidence="6" id="KW-0906">Nuclear pore complex</keyword>
<feature type="transmembrane region" description="Helical" evidence="9">
    <location>
        <begin position="401"/>
        <end position="422"/>
    </location>
</feature>
<protein>
    <submittedName>
        <fullName evidence="11">Callose synthase 12</fullName>
    </submittedName>
</protein>
<dbReference type="InterPro" id="IPR007252">
    <property type="entry name" value="Nup84/Nup107"/>
</dbReference>
<organism evidence="11 12">
    <name type="scientific">Gossypium arboreum</name>
    <name type="common">Tree cotton</name>
    <name type="synonym">Gossypium nanking</name>
    <dbReference type="NCBI Taxonomy" id="29729"/>
    <lineage>
        <taxon>Eukaryota</taxon>
        <taxon>Viridiplantae</taxon>
        <taxon>Streptophyta</taxon>
        <taxon>Embryophyta</taxon>
        <taxon>Tracheophyta</taxon>
        <taxon>Spermatophyta</taxon>
        <taxon>Magnoliopsida</taxon>
        <taxon>eudicotyledons</taxon>
        <taxon>Gunneridae</taxon>
        <taxon>Pentapetalae</taxon>
        <taxon>rosids</taxon>
        <taxon>malvids</taxon>
        <taxon>Malvales</taxon>
        <taxon>Malvaceae</taxon>
        <taxon>Malvoideae</taxon>
        <taxon>Gossypium</taxon>
    </lineage>
</organism>
<name>A0A0B0P659_GOSAR</name>
<feature type="transmembrane region" description="Helical" evidence="9">
    <location>
        <begin position="361"/>
        <end position="381"/>
    </location>
</feature>
<accession>A0A0B0P659</accession>
<evidence type="ECO:0000259" key="10">
    <source>
        <dbReference type="SMART" id="SM01205"/>
    </source>
</evidence>
<dbReference type="GO" id="GO:0000973">
    <property type="term" value="P:post-transcriptional tethering of RNA polymerase II gene DNA at nuclear periphery"/>
    <property type="evidence" value="ECO:0007669"/>
    <property type="project" value="TreeGrafter"/>
</dbReference>
<dbReference type="Pfam" id="PF04121">
    <property type="entry name" value="Nup84_Nup100"/>
    <property type="match status" value="1"/>
</dbReference>
<evidence type="ECO:0000313" key="11">
    <source>
        <dbReference type="EMBL" id="KHG19634.1"/>
    </source>
</evidence>
<keyword evidence="9" id="KW-0472">Membrane</keyword>
<dbReference type="GO" id="GO:0031080">
    <property type="term" value="C:nuclear pore outer ring"/>
    <property type="evidence" value="ECO:0007669"/>
    <property type="project" value="TreeGrafter"/>
</dbReference>
<evidence type="ECO:0000256" key="6">
    <source>
        <dbReference type="ARBA" id="ARBA00023132"/>
    </source>
</evidence>
<keyword evidence="4" id="KW-0653">Protein transport</keyword>
<dbReference type="GO" id="GO:0006606">
    <property type="term" value="P:protein import into nucleus"/>
    <property type="evidence" value="ECO:0007669"/>
    <property type="project" value="TreeGrafter"/>
</dbReference>
<evidence type="ECO:0000256" key="4">
    <source>
        <dbReference type="ARBA" id="ARBA00022927"/>
    </source>
</evidence>
<evidence type="ECO:0000256" key="9">
    <source>
        <dbReference type="SAM" id="Phobius"/>
    </source>
</evidence>
<keyword evidence="9" id="KW-0812">Transmembrane</keyword>
<keyword evidence="3" id="KW-0509">mRNA transport</keyword>
<evidence type="ECO:0000256" key="8">
    <source>
        <dbReference type="SAM" id="MobiDB-lite"/>
    </source>
</evidence>
<dbReference type="Proteomes" id="UP000032142">
    <property type="component" value="Unassembled WGS sequence"/>
</dbReference>
<keyword evidence="7" id="KW-0539">Nucleus</keyword>
<keyword evidence="2" id="KW-0813">Transport</keyword>
<keyword evidence="12" id="KW-1185">Reference proteome</keyword>
<evidence type="ECO:0000256" key="2">
    <source>
        <dbReference type="ARBA" id="ARBA00022448"/>
    </source>
</evidence>